<dbReference type="GO" id="GO:0005886">
    <property type="term" value="C:plasma membrane"/>
    <property type="evidence" value="ECO:0007669"/>
    <property type="project" value="TreeGrafter"/>
</dbReference>
<reference evidence="4 5" key="1">
    <citation type="journal article" date="2019" name="Emerg. Microbes Infect.">
        <title>Comprehensive subspecies identification of 175 nontuberculous mycobacteria species based on 7547 genomic profiles.</title>
        <authorList>
            <person name="Matsumoto Y."/>
            <person name="Kinjo T."/>
            <person name="Motooka D."/>
            <person name="Nabeya D."/>
            <person name="Jung N."/>
            <person name="Uechi K."/>
            <person name="Horii T."/>
            <person name="Iida T."/>
            <person name="Fujita J."/>
            <person name="Nakamura S."/>
        </authorList>
    </citation>
    <scope>NUCLEOTIDE SEQUENCE [LARGE SCALE GENOMIC DNA]</scope>
    <source>
        <strain evidence="4 5">JCM 30725</strain>
    </source>
</reference>
<sequence>MPGPMLACLAGAAAVTAFQTKSYESSATLLISFSGETDLMQVYQGTQAAQERLSSYAAIAGGHAVAERAVAQFRLPITPDALANQTKVAFTPKSTLLTITVTDTDPKRTATLAKAVADEFSIMVGTLGADPKATVTPAAATPTPTSVAPPTVDGEQPTAQPLSSDATIAPSEAPVPPAAVSQTPLALPKAKATIVEQPGVPDHPVKPVPVRNMAMGLVAGLLLGTGVALTRDAADRTVRDRQKLESLSGLPTLAELPGSRGGAPRFGTDISFDDAVRGLRARLLRAMGPDGSRVLLAAPFGGEGTTTTALNLSRAFAELGEDVLLVEGDTRRPVIAGLLKVESGEGLSNALSHPEIATEATKPTAIPKLFVLAARSVRRETLPCSAYLPEVLDTVLKDMSTTFDRMVVDGPPVLAAADSGLLGGALDATVLVVRAGRTTEDELADALTALRAAGANVVGTVLTDARIARHTKASARTYRAKVSGPA</sequence>
<feature type="compositionally biased region" description="Low complexity" evidence="3">
    <location>
        <begin position="136"/>
        <end position="152"/>
    </location>
</feature>
<dbReference type="SUPFAM" id="SSF52540">
    <property type="entry name" value="P-loop containing nucleoside triphosphate hydrolases"/>
    <property type="match status" value="1"/>
</dbReference>
<keyword evidence="2" id="KW-0067">ATP-binding</keyword>
<dbReference type="GO" id="GO:0004713">
    <property type="term" value="F:protein tyrosine kinase activity"/>
    <property type="evidence" value="ECO:0007669"/>
    <property type="project" value="TreeGrafter"/>
</dbReference>
<accession>A0A7I9YV22</accession>
<gene>
    <name evidence="4" type="ORF">MBOU_45930</name>
</gene>
<keyword evidence="5" id="KW-1185">Reference proteome</keyword>
<keyword evidence="1" id="KW-0547">Nucleotide-binding</keyword>
<dbReference type="AlphaFoldDB" id="A0A7I9YV22"/>
<dbReference type="InterPro" id="IPR005702">
    <property type="entry name" value="Wzc-like_C"/>
</dbReference>
<dbReference type="CDD" id="cd05387">
    <property type="entry name" value="BY-kinase"/>
    <property type="match status" value="1"/>
</dbReference>
<evidence type="ECO:0000256" key="2">
    <source>
        <dbReference type="ARBA" id="ARBA00022840"/>
    </source>
</evidence>
<dbReference type="Gene3D" id="3.40.50.300">
    <property type="entry name" value="P-loop containing nucleotide triphosphate hydrolases"/>
    <property type="match status" value="1"/>
</dbReference>
<proteinExistence type="predicted"/>
<dbReference type="InterPro" id="IPR050445">
    <property type="entry name" value="Bact_polysacc_biosynth/exp"/>
</dbReference>
<evidence type="ECO:0000313" key="5">
    <source>
        <dbReference type="Proteomes" id="UP000465360"/>
    </source>
</evidence>
<feature type="region of interest" description="Disordered" evidence="3">
    <location>
        <begin position="136"/>
        <end position="163"/>
    </location>
</feature>
<dbReference type="EMBL" id="BLKZ01000001">
    <property type="protein sequence ID" value="GFG92551.1"/>
    <property type="molecule type" value="Genomic_DNA"/>
</dbReference>
<dbReference type="PANTHER" id="PTHR32309:SF31">
    <property type="entry name" value="CAPSULAR EXOPOLYSACCHARIDE FAMILY"/>
    <property type="match status" value="1"/>
</dbReference>
<dbReference type="Proteomes" id="UP000465360">
    <property type="component" value="Unassembled WGS sequence"/>
</dbReference>
<evidence type="ECO:0000256" key="1">
    <source>
        <dbReference type="ARBA" id="ARBA00022741"/>
    </source>
</evidence>
<evidence type="ECO:0000256" key="3">
    <source>
        <dbReference type="SAM" id="MobiDB-lite"/>
    </source>
</evidence>
<comment type="caution">
    <text evidence="4">The sequence shown here is derived from an EMBL/GenBank/DDBJ whole genome shotgun (WGS) entry which is preliminary data.</text>
</comment>
<dbReference type="InterPro" id="IPR027417">
    <property type="entry name" value="P-loop_NTPase"/>
</dbReference>
<organism evidence="4 5">
    <name type="scientific">Mycobacterium bourgelatii</name>
    <dbReference type="NCBI Taxonomy" id="1273442"/>
    <lineage>
        <taxon>Bacteria</taxon>
        <taxon>Bacillati</taxon>
        <taxon>Actinomycetota</taxon>
        <taxon>Actinomycetes</taxon>
        <taxon>Mycobacteriales</taxon>
        <taxon>Mycobacteriaceae</taxon>
        <taxon>Mycobacterium</taxon>
    </lineage>
</organism>
<name>A0A7I9YV22_MYCBU</name>
<protein>
    <recommendedName>
        <fullName evidence="6">Chain-length determining protein</fullName>
    </recommendedName>
</protein>
<dbReference type="PANTHER" id="PTHR32309">
    <property type="entry name" value="TYROSINE-PROTEIN KINASE"/>
    <property type="match status" value="1"/>
</dbReference>
<evidence type="ECO:0008006" key="6">
    <source>
        <dbReference type="Google" id="ProtNLM"/>
    </source>
</evidence>
<evidence type="ECO:0000313" key="4">
    <source>
        <dbReference type="EMBL" id="GFG92551.1"/>
    </source>
</evidence>